<dbReference type="AlphaFoldDB" id="A0AAV3Z2C4"/>
<feature type="compositionally biased region" description="Polar residues" evidence="1">
    <location>
        <begin position="42"/>
        <end position="57"/>
    </location>
</feature>
<feature type="region of interest" description="Disordered" evidence="1">
    <location>
        <begin position="42"/>
        <end position="69"/>
    </location>
</feature>
<evidence type="ECO:0000313" key="3">
    <source>
        <dbReference type="Proteomes" id="UP000735302"/>
    </source>
</evidence>
<proteinExistence type="predicted"/>
<evidence type="ECO:0000256" key="1">
    <source>
        <dbReference type="SAM" id="MobiDB-lite"/>
    </source>
</evidence>
<organism evidence="2 3">
    <name type="scientific">Plakobranchus ocellatus</name>
    <dbReference type="NCBI Taxonomy" id="259542"/>
    <lineage>
        <taxon>Eukaryota</taxon>
        <taxon>Metazoa</taxon>
        <taxon>Spiralia</taxon>
        <taxon>Lophotrochozoa</taxon>
        <taxon>Mollusca</taxon>
        <taxon>Gastropoda</taxon>
        <taxon>Heterobranchia</taxon>
        <taxon>Euthyneura</taxon>
        <taxon>Panpulmonata</taxon>
        <taxon>Sacoglossa</taxon>
        <taxon>Placobranchoidea</taxon>
        <taxon>Plakobranchidae</taxon>
        <taxon>Plakobranchus</taxon>
    </lineage>
</organism>
<name>A0AAV3Z2C4_9GAST</name>
<comment type="caution">
    <text evidence="2">The sequence shown here is derived from an EMBL/GenBank/DDBJ whole genome shotgun (WGS) entry which is preliminary data.</text>
</comment>
<reference evidence="2 3" key="1">
    <citation type="journal article" date="2021" name="Elife">
        <title>Chloroplast acquisition without the gene transfer in kleptoplastic sea slugs, Plakobranchus ocellatus.</title>
        <authorList>
            <person name="Maeda T."/>
            <person name="Takahashi S."/>
            <person name="Yoshida T."/>
            <person name="Shimamura S."/>
            <person name="Takaki Y."/>
            <person name="Nagai Y."/>
            <person name="Toyoda A."/>
            <person name="Suzuki Y."/>
            <person name="Arimoto A."/>
            <person name="Ishii H."/>
            <person name="Satoh N."/>
            <person name="Nishiyama T."/>
            <person name="Hasebe M."/>
            <person name="Maruyama T."/>
            <person name="Minagawa J."/>
            <person name="Obokata J."/>
            <person name="Shigenobu S."/>
        </authorList>
    </citation>
    <scope>NUCLEOTIDE SEQUENCE [LARGE SCALE GENOMIC DNA]</scope>
</reference>
<dbReference type="Proteomes" id="UP000735302">
    <property type="component" value="Unassembled WGS sequence"/>
</dbReference>
<protein>
    <submittedName>
        <fullName evidence="2">Uncharacterized protein</fullName>
    </submittedName>
</protein>
<gene>
    <name evidence="2" type="ORF">PoB_001649100</name>
</gene>
<evidence type="ECO:0000313" key="2">
    <source>
        <dbReference type="EMBL" id="GFN89985.1"/>
    </source>
</evidence>
<dbReference type="EMBL" id="BLXT01001969">
    <property type="protein sequence ID" value="GFN89985.1"/>
    <property type="molecule type" value="Genomic_DNA"/>
</dbReference>
<keyword evidence="3" id="KW-1185">Reference proteome</keyword>
<accession>A0AAV3Z2C4</accession>
<sequence length="96" mass="10474">MLPFRGMKHIRKSLKELTYCLMNDGRARQHHDTIAMFVTGDTIPSSRRTGTGSTPVSTRGLGSFTTVTQDDSTVMIQTSSMMNSGIQGSSSNHPKP</sequence>